<gene>
    <name evidence="2" type="ORF">BCR34DRAFT_191115</name>
</gene>
<sequence>MISNMTSLMLFLLGAAFIASSAIILVFQKGRRHVFLNRIHFRSRRASGSNTPPRSLSPGKKQYDRASDPNYSDTFPPSRRHTLAEIEGNLPSILGKSQGSLAISPSECLPMTMSYLDAKKQMFTPCQFSTEEIKTLGDFPDYATLSGVPLPRPYPEFDIKKALPRPYRPFRWAYHQTMSLTKLEPDWWLELENTYEKRIKQRQALFKQHGEGVLQALPGSELACKELMEMALQFLCARYPQYFRLDREKMKFYNGILNTEADLKNSHPLHVILNNVPEDFAITLREPESGHYYFQAGVICSALGWNVASKIGLRLHEIHAPIPDYKEKMQFSMDRYFAKKPTDKAIQRGSWGLEVDQPLYMPPGDPHEKYRDVQQADLDISRCHLRVDWQTLRRLPLSGAIVFNFKALFTPVESFREEPFVPTLLLKVLKEGKKSLMEYKNTWHTEHIVIPELEKYAKEQVEKGVVPKNWDPHTLEESPWFPGWGEKWHREQGF</sequence>
<comment type="caution">
    <text evidence="2">The sequence shown here is derived from an EMBL/GenBank/DDBJ whole genome shotgun (WGS) entry which is preliminary data.</text>
</comment>
<accession>A0A1Y1ZYP1</accession>
<evidence type="ECO:0000313" key="2">
    <source>
        <dbReference type="EMBL" id="ORY15177.1"/>
    </source>
</evidence>
<dbReference type="InterPro" id="IPR021848">
    <property type="entry name" value="HODM_asu-like"/>
</dbReference>
<feature type="region of interest" description="Disordered" evidence="1">
    <location>
        <begin position="45"/>
        <end position="78"/>
    </location>
</feature>
<reference evidence="2 3" key="1">
    <citation type="submission" date="2016-07" db="EMBL/GenBank/DDBJ databases">
        <title>Pervasive Adenine N6-methylation of Active Genes in Fungi.</title>
        <authorList>
            <consortium name="DOE Joint Genome Institute"/>
            <person name="Mondo S.J."/>
            <person name="Dannebaum R.O."/>
            <person name="Kuo R.C."/>
            <person name="Labutti K."/>
            <person name="Haridas S."/>
            <person name="Kuo A."/>
            <person name="Salamov A."/>
            <person name="Ahrendt S.R."/>
            <person name="Lipzen A."/>
            <person name="Sullivan W."/>
            <person name="Andreopoulos W.B."/>
            <person name="Clum A."/>
            <person name="Lindquist E."/>
            <person name="Daum C."/>
            <person name="Ramamoorthy G.K."/>
            <person name="Gryganskyi A."/>
            <person name="Culley D."/>
            <person name="Magnuson J.K."/>
            <person name="James T.Y."/>
            <person name="O'Malley M.A."/>
            <person name="Stajich J.E."/>
            <person name="Spatafora J.W."/>
            <person name="Visel A."/>
            <person name="Grigoriev I.V."/>
        </authorList>
    </citation>
    <scope>NUCLEOTIDE SEQUENCE [LARGE SCALE GENOMIC DNA]</scope>
    <source>
        <strain evidence="2 3">CBS 115471</strain>
    </source>
</reference>
<dbReference type="Proteomes" id="UP000193144">
    <property type="component" value="Unassembled WGS sequence"/>
</dbReference>
<proteinExistence type="predicted"/>
<dbReference type="STRING" id="1231657.A0A1Y1ZYP1"/>
<dbReference type="OrthoDB" id="5043642at2759"/>
<dbReference type="AlphaFoldDB" id="A0A1Y1ZYP1"/>
<protein>
    <recommendedName>
        <fullName evidence="4">HRQ family protein</fullName>
    </recommendedName>
</protein>
<evidence type="ECO:0008006" key="4">
    <source>
        <dbReference type="Google" id="ProtNLM"/>
    </source>
</evidence>
<keyword evidence="3" id="KW-1185">Reference proteome</keyword>
<dbReference type="EMBL" id="MCFA01000027">
    <property type="protein sequence ID" value="ORY15177.1"/>
    <property type="molecule type" value="Genomic_DNA"/>
</dbReference>
<organism evidence="2 3">
    <name type="scientific">Clohesyomyces aquaticus</name>
    <dbReference type="NCBI Taxonomy" id="1231657"/>
    <lineage>
        <taxon>Eukaryota</taxon>
        <taxon>Fungi</taxon>
        <taxon>Dikarya</taxon>
        <taxon>Ascomycota</taxon>
        <taxon>Pezizomycotina</taxon>
        <taxon>Dothideomycetes</taxon>
        <taxon>Pleosporomycetidae</taxon>
        <taxon>Pleosporales</taxon>
        <taxon>Lindgomycetaceae</taxon>
        <taxon>Clohesyomyces</taxon>
    </lineage>
</organism>
<name>A0A1Y1ZYP1_9PLEO</name>
<dbReference type="Pfam" id="PF11927">
    <property type="entry name" value="HODM_asu-like"/>
    <property type="match status" value="1"/>
</dbReference>
<evidence type="ECO:0000256" key="1">
    <source>
        <dbReference type="SAM" id="MobiDB-lite"/>
    </source>
</evidence>
<evidence type="ECO:0000313" key="3">
    <source>
        <dbReference type="Proteomes" id="UP000193144"/>
    </source>
</evidence>